<protein>
    <submittedName>
        <fullName evidence="2">Uncharacterized protein</fullName>
    </submittedName>
</protein>
<sequence>MVKCKTCHRNIPAEQNNEFQQCPACLKKALVNLELAMMFLFAGGGLYLLVVLLNTPMTLFMTVMYLLLCASLFYGVYILYEDLKQ</sequence>
<keyword evidence="3" id="KW-1185">Reference proteome</keyword>
<organism evidence="2 3">
    <name type="scientific">Uabimicrobium amorphum</name>
    <dbReference type="NCBI Taxonomy" id="2596890"/>
    <lineage>
        <taxon>Bacteria</taxon>
        <taxon>Pseudomonadati</taxon>
        <taxon>Planctomycetota</taxon>
        <taxon>Candidatus Uabimicrobiia</taxon>
        <taxon>Candidatus Uabimicrobiales</taxon>
        <taxon>Candidatus Uabimicrobiaceae</taxon>
        <taxon>Candidatus Uabimicrobium</taxon>
    </lineage>
</organism>
<reference evidence="2 3" key="1">
    <citation type="submission" date="2019-08" db="EMBL/GenBank/DDBJ databases">
        <title>Complete genome sequence of Candidatus Uab amorphum.</title>
        <authorList>
            <person name="Shiratori T."/>
            <person name="Suzuki S."/>
            <person name="Kakizawa Y."/>
            <person name="Ishida K."/>
        </authorList>
    </citation>
    <scope>NUCLEOTIDE SEQUENCE [LARGE SCALE GENOMIC DNA]</scope>
    <source>
        <strain evidence="2 3">SRT547</strain>
    </source>
</reference>
<keyword evidence="1" id="KW-0812">Transmembrane</keyword>
<feature type="transmembrane region" description="Helical" evidence="1">
    <location>
        <begin position="35"/>
        <end position="53"/>
    </location>
</feature>
<evidence type="ECO:0000313" key="3">
    <source>
        <dbReference type="Proteomes" id="UP000326354"/>
    </source>
</evidence>
<evidence type="ECO:0000256" key="1">
    <source>
        <dbReference type="SAM" id="Phobius"/>
    </source>
</evidence>
<feature type="transmembrane region" description="Helical" evidence="1">
    <location>
        <begin position="59"/>
        <end position="80"/>
    </location>
</feature>
<dbReference type="EMBL" id="AP019860">
    <property type="protein sequence ID" value="BBM81766.1"/>
    <property type="molecule type" value="Genomic_DNA"/>
</dbReference>
<name>A0A5S9IHV2_UABAM</name>
<keyword evidence="1" id="KW-1133">Transmembrane helix</keyword>
<keyword evidence="1" id="KW-0472">Membrane</keyword>
<gene>
    <name evidence="2" type="ORF">UABAM_00105</name>
</gene>
<dbReference type="Proteomes" id="UP000326354">
    <property type="component" value="Chromosome"/>
</dbReference>
<accession>A0A5S9IHV2</accession>
<dbReference type="KEGG" id="uam:UABAM_00105"/>
<dbReference type="RefSeq" id="WP_151966033.1">
    <property type="nucleotide sequence ID" value="NZ_AP019860.1"/>
</dbReference>
<proteinExistence type="predicted"/>
<dbReference type="AlphaFoldDB" id="A0A5S9IHV2"/>
<evidence type="ECO:0000313" key="2">
    <source>
        <dbReference type="EMBL" id="BBM81766.1"/>
    </source>
</evidence>